<evidence type="ECO:0000256" key="3">
    <source>
        <dbReference type="RuleBase" id="RU367036"/>
    </source>
</evidence>
<feature type="domain" description="Gamma-glutamylcyclotransferase AIG2-like" evidence="4">
    <location>
        <begin position="4"/>
        <end position="113"/>
    </location>
</feature>
<name>A0A8S9X5K4_APOLU</name>
<keyword evidence="6" id="KW-1185">Reference proteome</keyword>
<dbReference type="PANTHER" id="PTHR12510">
    <property type="entry name" value="TROPONIN C-AKIN-1 PROTEIN"/>
    <property type="match status" value="1"/>
</dbReference>
<gene>
    <name evidence="5" type="ORF">GE061_002094</name>
</gene>
<evidence type="ECO:0000259" key="4">
    <source>
        <dbReference type="Pfam" id="PF06094"/>
    </source>
</evidence>
<dbReference type="PANTHER" id="PTHR12510:SF4">
    <property type="entry name" value="GAMMA-GLUTAMYLAMINECYCLOTRANSFERASE"/>
    <property type="match status" value="1"/>
</dbReference>
<dbReference type="InterPro" id="IPR013024">
    <property type="entry name" value="GGCT-like"/>
</dbReference>
<dbReference type="GO" id="GO:0061929">
    <property type="term" value="F:gamma-glutamylaminecyclotransferase activity"/>
    <property type="evidence" value="ECO:0007669"/>
    <property type="project" value="InterPro"/>
</dbReference>
<dbReference type="InterPro" id="IPR036568">
    <property type="entry name" value="GGCT-like_sf"/>
</dbReference>
<protein>
    <recommendedName>
        <fullName evidence="3">Gamma-glutamylcyclotransferase family protein</fullName>
    </recommendedName>
</protein>
<reference evidence="5" key="1">
    <citation type="journal article" date="2021" name="Mol. Ecol. Resour.">
        <title>Apolygus lucorum genome provides insights into omnivorousness and mesophyll feeding.</title>
        <authorList>
            <person name="Liu Y."/>
            <person name="Liu H."/>
            <person name="Wang H."/>
            <person name="Huang T."/>
            <person name="Liu B."/>
            <person name="Yang B."/>
            <person name="Yin L."/>
            <person name="Li B."/>
            <person name="Zhang Y."/>
            <person name="Zhang S."/>
            <person name="Jiang F."/>
            <person name="Zhang X."/>
            <person name="Ren Y."/>
            <person name="Wang B."/>
            <person name="Wang S."/>
            <person name="Lu Y."/>
            <person name="Wu K."/>
            <person name="Fan W."/>
            <person name="Wang G."/>
        </authorList>
    </citation>
    <scope>NUCLEOTIDE SEQUENCE</scope>
    <source>
        <strain evidence="5">12Hb</strain>
    </source>
</reference>
<feature type="active site" description="Proton acceptor" evidence="2">
    <location>
        <position position="82"/>
    </location>
</feature>
<dbReference type="CDD" id="cd06661">
    <property type="entry name" value="GGCT_like"/>
    <property type="match status" value="1"/>
</dbReference>
<dbReference type="GO" id="GO:0005829">
    <property type="term" value="C:cytosol"/>
    <property type="evidence" value="ECO:0007669"/>
    <property type="project" value="TreeGrafter"/>
</dbReference>
<dbReference type="AlphaFoldDB" id="A0A8S9X5K4"/>
<evidence type="ECO:0000313" key="5">
    <source>
        <dbReference type="EMBL" id="KAF6203759.1"/>
    </source>
</evidence>
<evidence type="ECO:0000256" key="1">
    <source>
        <dbReference type="ARBA" id="ARBA00008861"/>
    </source>
</evidence>
<dbReference type="Proteomes" id="UP000466442">
    <property type="component" value="Unassembled WGS sequence"/>
</dbReference>
<accession>A0A8S9X5K4</accession>
<dbReference type="InterPro" id="IPR009288">
    <property type="entry name" value="AIG2-like_dom"/>
</dbReference>
<comment type="caution">
    <text evidence="5">The sequence shown here is derived from an EMBL/GenBank/DDBJ whole genome shotgun (WGS) entry which is preliminary data.</text>
</comment>
<dbReference type="EMBL" id="WIXP02000010">
    <property type="protein sequence ID" value="KAF6203759.1"/>
    <property type="molecule type" value="Genomic_DNA"/>
</dbReference>
<dbReference type="SUPFAM" id="SSF110857">
    <property type="entry name" value="Gamma-glutamyl cyclotransferase-like"/>
    <property type="match status" value="1"/>
</dbReference>
<organism evidence="5 6">
    <name type="scientific">Apolygus lucorum</name>
    <name type="common">Small green plant bug</name>
    <name type="synonym">Lygocoris lucorum</name>
    <dbReference type="NCBI Taxonomy" id="248454"/>
    <lineage>
        <taxon>Eukaryota</taxon>
        <taxon>Metazoa</taxon>
        <taxon>Ecdysozoa</taxon>
        <taxon>Arthropoda</taxon>
        <taxon>Hexapoda</taxon>
        <taxon>Insecta</taxon>
        <taxon>Pterygota</taxon>
        <taxon>Neoptera</taxon>
        <taxon>Paraneoptera</taxon>
        <taxon>Hemiptera</taxon>
        <taxon>Heteroptera</taxon>
        <taxon>Panheteroptera</taxon>
        <taxon>Cimicomorpha</taxon>
        <taxon>Miridae</taxon>
        <taxon>Mirini</taxon>
        <taxon>Apolygus</taxon>
    </lineage>
</organism>
<evidence type="ECO:0000313" key="6">
    <source>
        <dbReference type="Proteomes" id="UP000466442"/>
    </source>
</evidence>
<dbReference type="Gene3D" id="3.10.490.10">
    <property type="entry name" value="Gamma-glutamyl cyclotransferase-like"/>
    <property type="match status" value="1"/>
</dbReference>
<evidence type="ECO:0000256" key="2">
    <source>
        <dbReference type="PIRSR" id="PIRSR639126-1"/>
    </source>
</evidence>
<sequence length="202" mass="23176">MIRVFVYGTLKKGEPNHYWLEDRERGDHKYVGEGRTLSKYPLVVATKYNIPFLLDSPGNGYNIKGEIYEVDNKMLSNLDILEDHPNFYVRRSEEIEFNSTTIQCWTYFLPKFKPELLKKKMLVSYVNEPTQPYLESNNEATPEDLDEFRVEDRGDSGVATVVGAPLFSSGLWTDLCGDRGIKAHRQQCAFFGDRGSHPNPGQ</sequence>
<dbReference type="OrthoDB" id="113620at2759"/>
<dbReference type="InterPro" id="IPR039126">
    <property type="entry name" value="GGACT"/>
</dbReference>
<proteinExistence type="inferred from homology"/>
<dbReference type="Pfam" id="PF06094">
    <property type="entry name" value="GGACT"/>
    <property type="match status" value="1"/>
</dbReference>
<comment type="similarity">
    <text evidence="1 3">Belongs to the gamma-glutamylcyclotransferase family.</text>
</comment>